<feature type="non-terminal residue" evidence="1">
    <location>
        <position position="80"/>
    </location>
</feature>
<dbReference type="EMBL" id="JACEIK010005444">
    <property type="protein sequence ID" value="MCE0481532.1"/>
    <property type="molecule type" value="Genomic_DNA"/>
</dbReference>
<keyword evidence="2" id="KW-1185">Reference proteome</keyword>
<protein>
    <submittedName>
        <fullName evidence="1">Uncharacterized protein</fullName>
    </submittedName>
</protein>
<reference evidence="1 2" key="1">
    <citation type="journal article" date="2021" name="BMC Genomics">
        <title>Datura genome reveals duplications of psychoactive alkaloid biosynthetic genes and high mutation rate following tissue culture.</title>
        <authorList>
            <person name="Rajewski A."/>
            <person name="Carter-House D."/>
            <person name="Stajich J."/>
            <person name="Litt A."/>
        </authorList>
    </citation>
    <scope>NUCLEOTIDE SEQUENCE [LARGE SCALE GENOMIC DNA]</scope>
    <source>
        <strain evidence="1">AR-01</strain>
    </source>
</reference>
<organism evidence="1 2">
    <name type="scientific">Datura stramonium</name>
    <name type="common">Jimsonweed</name>
    <name type="synonym">Common thornapple</name>
    <dbReference type="NCBI Taxonomy" id="4076"/>
    <lineage>
        <taxon>Eukaryota</taxon>
        <taxon>Viridiplantae</taxon>
        <taxon>Streptophyta</taxon>
        <taxon>Embryophyta</taxon>
        <taxon>Tracheophyta</taxon>
        <taxon>Spermatophyta</taxon>
        <taxon>Magnoliopsida</taxon>
        <taxon>eudicotyledons</taxon>
        <taxon>Gunneridae</taxon>
        <taxon>Pentapetalae</taxon>
        <taxon>asterids</taxon>
        <taxon>lamiids</taxon>
        <taxon>Solanales</taxon>
        <taxon>Solanaceae</taxon>
        <taxon>Solanoideae</taxon>
        <taxon>Datureae</taxon>
        <taxon>Datura</taxon>
    </lineage>
</organism>
<proteinExistence type="predicted"/>
<dbReference type="Proteomes" id="UP000823775">
    <property type="component" value="Unassembled WGS sequence"/>
</dbReference>
<sequence>MENNAVGYCFMEKTFNQIAIILDPIAKHNHALHGGDQNRGLNMGTPSLSRLIKENQDCDQMMVDMATKIALLIKKLIEAE</sequence>
<accession>A0ABS8VMX6</accession>
<name>A0ABS8VMX6_DATST</name>
<gene>
    <name evidence="1" type="ORF">HAX54_039342</name>
</gene>
<evidence type="ECO:0000313" key="2">
    <source>
        <dbReference type="Proteomes" id="UP000823775"/>
    </source>
</evidence>
<comment type="caution">
    <text evidence="1">The sequence shown here is derived from an EMBL/GenBank/DDBJ whole genome shotgun (WGS) entry which is preliminary data.</text>
</comment>
<evidence type="ECO:0000313" key="1">
    <source>
        <dbReference type="EMBL" id="MCE0481532.1"/>
    </source>
</evidence>